<dbReference type="InterPro" id="IPR028939">
    <property type="entry name" value="P5C_Rdtase_cat_N"/>
</dbReference>
<keyword evidence="5" id="KW-1185">Reference proteome</keyword>
<dbReference type="Pfam" id="PF03807">
    <property type="entry name" value="F420_oxidored"/>
    <property type="match status" value="1"/>
</dbReference>
<reference evidence="5" key="1">
    <citation type="journal article" date="2019" name="Int. J. Syst. Evol. Microbiol.">
        <title>The Global Catalogue of Microorganisms (GCM) 10K type strain sequencing project: providing services to taxonomists for standard genome sequencing and annotation.</title>
        <authorList>
            <consortium name="The Broad Institute Genomics Platform"/>
            <consortium name="The Broad Institute Genome Sequencing Center for Infectious Disease"/>
            <person name="Wu L."/>
            <person name="Ma J."/>
        </authorList>
    </citation>
    <scope>NUCLEOTIDE SEQUENCE [LARGE SCALE GENOMIC DNA]</scope>
    <source>
        <strain evidence="5">JCM 17975</strain>
    </source>
</reference>
<protein>
    <submittedName>
        <fullName evidence="4">NAD(P)-binding domain-containing protein</fullName>
    </submittedName>
</protein>
<evidence type="ECO:0000256" key="1">
    <source>
        <dbReference type="ARBA" id="ARBA00023002"/>
    </source>
</evidence>
<evidence type="ECO:0000313" key="5">
    <source>
        <dbReference type="Proteomes" id="UP001500843"/>
    </source>
</evidence>
<organism evidence="4 5">
    <name type="scientific">Promicromonospora umidemergens</name>
    <dbReference type="NCBI Taxonomy" id="629679"/>
    <lineage>
        <taxon>Bacteria</taxon>
        <taxon>Bacillati</taxon>
        <taxon>Actinomycetota</taxon>
        <taxon>Actinomycetes</taxon>
        <taxon>Micrococcales</taxon>
        <taxon>Promicromonosporaceae</taxon>
        <taxon>Promicromonospora</taxon>
    </lineage>
</organism>
<comment type="caution">
    <text evidence="4">The sequence shown here is derived from an EMBL/GenBank/DDBJ whole genome shotgun (WGS) entry which is preliminary data.</text>
</comment>
<dbReference type="SUPFAM" id="SSF51735">
    <property type="entry name" value="NAD(P)-binding Rossmann-fold domains"/>
    <property type="match status" value="1"/>
</dbReference>
<accession>A0ABP8Y2R2</accession>
<evidence type="ECO:0000313" key="4">
    <source>
        <dbReference type="EMBL" id="GAA4720698.1"/>
    </source>
</evidence>
<feature type="domain" description="Pyrroline-5-carboxylate reductase catalytic N-terminal" evidence="3">
    <location>
        <begin position="28"/>
        <end position="116"/>
    </location>
</feature>
<feature type="region of interest" description="Disordered" evidence="2">
    <location>
        <begin position="1"/>
        <end position="21"/>
    </location>
</feature>
<dbReference type="Proteomes" id="UP001500843">
    <property type="component" value="Unassembled WGS sequence"/>
</dbReference>
<keyword evidence="1" id="KW-0560">Oxidoreductase</keyword>
<dbReference type="InterPro" id="IPR036291">
    <property type="entry name" value="NAD(P)-bd_dom_sf"/>
</dbReference>
<evidence type="ECO:0000256" key="2">
    <source>
        <dbReference type="SAM" id="MobiDB-lite"/>
    </source>
</evidence>
<name>A0ABP8Y2R2_9MICO</name>
<dbReference type="InterPro" id="IPR051267">
    <property type="entry name" value="STEAP_metalloreductase"/>
</dbReference>
<dbReference type="PANTHER" id="PTHR14239">
    <property type="entry name" value="DUDULIN-RELATED"/>
    <property type="match status" value="1"/>
</dbReference>
<dbReference type="EMBL" id="BAABHM010000035">
    <property type="protein sequence ID" value="GAA4720698.1"/>
    <property type="molecule type" value="Genomic_DNA"/>
</dbReference>
<proteinExistence type="predicted"/>
<evidence type="ECO:0000259" key="3">
    <source>
        <dbReference type="Pfam" id="PF03807"/>
    </source>
</evidence>
<sequence>MVPSRTLSPTANLPQENSTMNSASRPVIGIFGAGKSGVAIARLALDAGYTVHVATSGTVEDTDQLLRFVAPGVIAATVRDLLTLADILIIAVPLRRFRELPLHAMAGHIVIDVMNYWPPIDGTLPDFNNAERPSSVIIQEALPDTAQLVKTFNHLGYHQMEDLPRPTGAPDRTALAIAGDDADAVETVARLVDDLGFEPLPAGPLTASDRLEPDGPVFGRQLDAMDMRRILQTDHSEQAA</sequence>
<dbReference type="Gene3D" id="3.40.50.720">
    <property type="entry name" value="NAD(P)-binding Rossmann-like Domain"/>
    <property type="match status" value="1"/>
</dbReference>
<gene>
    <name evidence="4" type="ORF">GCM10023198_50780</name>
</gene>
<dbReference type="PANTHER" id="PTHR14239:SF0">
    <property type="entry name" value="F420-DEPENDENT NADP REDUCTASE"/>
    <property type="match status" value="1"/>
</dbReference>